<dbReference type="PANTHER" id="PTHR48122:SF1">
    <property type="entry name" value="CENTROMERE PROTEIN H"/>
    <property type="match status" value="1"/>
</dbReference>
<evidence type="ECO:0000256" key="2">
    <source>
        <dbReference type="ARBA" id="ARBA00004629"/>
    </source>
</evidence>
<feature type="region of interest" description="Disordered" evidence="8">
    <location>
        <begin position="1"/>
        <end position="22"/>
    </location>
</feature>
<comment type="subcellular location">
    <subcellularLocation>
        <location evidence="2">Chromosome</location>
        <location evidence="2">Centromere</location>
        <location evidence="2">Kinetochore</location>
    </subcellularLocation>
    <subcellularLocation>
        <location evidence="1">Nucleus</location>
    </subcellularLocation>
</comment>
<evidence type="ECO:0000313" key="10">
    <source>
        <dbReference type="EMBL" id="CAK7270637.1"/>
    </source>
</evidence>
<sequence length="235" mass="25476">MAAMPSDTPVRDQPANDPPATLELSDDETLVLSLYDKLRGIRLEKAILKSLLTKTDPPSTVNVAVLQKQLLEARSAYVLRNEVVDSVLTVNPVLRAVHGATQASPIERDLLPAIEQRDEASKQVARAASVRRECLDESMAIAVECRQLEKQNVELAAQVFTLVDALKATNDATISGTDPADDATALAEQEQLKADVKTSRQRWKLIKGTAGGIVVGSGVDWSREQALCDIVLDPE</sequence>
<keyword evidence="4" id="KW-0995">Kinetochore</keyword>
<dbReference type="Pfam" id="PF05837">
    <property type="entry name" value="CENP-H"/>
    <property type="match status" value="1"/>
</dbReference>
<keyword evidence="3" id="KW-0158">Chromosome</keyword>
<evidence type="ECO:0000256" key="5">
    <source>
        <dbReference type="ARBA" id="ARBA00023242"/>
    </source>
</evidence>
<dbReference type="PANTHER" id="PTHR48122">
    <property type="entry name" value="CENTROMERE PROTEIN H"/>
    <property type="match status" value="1"/>
</dbReference>
<organism evidence="10 11">
    <name type="scientific">Sporothrix epigloea</name>
    <dbReference type="NCBI Taxonomy" id="1892477"/>
    <lineage>
        <taxon>Eukaryota</taxon>
        <taxon>Fungi</taxon>
        <taxon>Dikarya</taxon>
        <taxon>Ascomycota</taxon>
        <taxon>Pezizomycotina</taxon>
        <taxon>Sordariomycetes</taxon>
        <taxon>Sordariomycetidae</taxon>
        <taxon>Ophiostomatales</taxon>
        <taxon>Ophiostomataceae</taxon>
        <taxon>Sporothrix</taxon>
    </lineage>
</organism>
<evidence type="ECO:0000256" key="1">
    <source>
        <dbReference type="ARBA" id="ARBA00004123"/>
    </source>
</evidence>
<dbReference type="EMBL" id="CAWUOM010000075">
    <property type="protein sequence ID" value="CAK7270637.1"/>
    <property type="molecule type" value="Genomic_DNA"/>
</dbReference>
<dbReference type="InterPro" id="IPR008426">
    <property type="entry name" value="CENP-H_C"/>
</dbReference>
<evidence type="ECO:0000256" key="4">
    <source>
        <dbReference type="ARBA" id="ARBA00022838"/>
    </source>
</evidence>
<evidence type="ECO:0000313" key="11">
    <source>
        <dbReference type="Proteomes" id="UP001642501"/>
    </source>
</evidence>
<dbReference type="InterPro" id="IPR040034">
    <property type="entry name" value="CENP-H"/>
</dbReference>
<protein>
    <recommendedName>
        <fullName evidence="9">Centromere protein H C-terminal domain-containing protein</fullName>
    </recommendedName>
</protein>
<feature type="domain" description="Centromere protein H C-terminal" evidence="9">
    <location>
        <begin position="30"/>
        <end position="235"/>
    </location>
</feature>
<keyword evidence="11" id="KW-1185">Reference proteome</keyword>
<comment type="similarity">
    <text evidence="7">Belongs to the CENP-H/MCM16 family.</text>
</comment>
<evidence type="ECO:0000256" key="3">
    <source>
        <dbReference type="ARBA" id="ARBA00022454"/>
    </source>
</evidence>
<comment type="caution">
    <text evidence="10">The sequence shown here is derived from an EMBL/GenBank/DDBJ whole genome shotgun (WGS) entry which is preliminary data.</text>
</comment>
<evidence type="ECO:0000256" key="8">
    <source>
        <dbReference type="SAM" id="MobiDB-lite"/>
    </source>
</evidence>
<evidence type="ECO:0000256" key="6">
    <source>
        <dbReference type="ARBA" id="ARBA00023328"/>
    </source>
</evidence>
<gene>
    <name evidence="10" type="ORF">SEPCBS57363_004203</name>
</gene>
<accession>A0ABP0DQZ2</accession>
<name>A0ABP0DQZ2_9PEZI</name>
<reference evidence="10 11" key="1">
    <citation type="submission" date="2024-01" db="EMBL/GenBank/DDBJ databases">
        <authorList>
            <person name="Allen C."/>
            <person name="Tagirdzhanova G."/>
        </authorList>
    </citation>
    <scope>NUCLEOTIDE SEQUENCE [LARGE SCALE GENOMIC DNA]</scope>
    <source>
        <strain evidence="10 11">CBS 573.63</strain>
    </source>
</reference>
<evidence type="ECO:0000256" key="7">
    <source>
        <dbReference type="ARBA" id="ARBA00025735"/>
    </source>
</evidence>
<keyword evidence="5" id="KW-0539">Nucleus</keyword>
<evidence type="ECO:0000259" key="9">
    <source>
        <dbReference type="Pfam" id="PF05837"/>
    </source>
</evidence>
<dbReference type="Proteomes" id="UP001642501">
    <property type="component" value="Unassembled WGS sequence"/>
</dbReference>
<proteinExistence type="inferred from homology"/>
<keyword evidence="6" id="KW-0137">Centromere</keyword>